<dbReference type="GO" id="GO:0032454">
    <property type="term" value="F:histone H3K9 demethylase activity"/>
    <property type="evidence" value="ECO:0007669"/>
    <property type="project" value="InterPro"/>
</dbReference>
<organism evidence="8 9">
    <name type="scientific">Iris pallida</name>
    <name type="common">Sweet iris</name>
    <dbReference type="NCBI Taxonomy" id="29817"/>
    <lineage>
        <taxon>Eukaryota</taxon>
        <taxon>Viridiplantae</taxon>
        <taxon>Streptophyta</taxon>
        <taxon>Embryophyta</taxon>
        <taxon>Tracheophyta</taxon>
        <taxon>Spermatophyta</taxon>
        <taxon>Magnoliopsida</taxon>
        <taxon>Liliopsida</taxon>
        <taxon>Asparagales</taxon>
        <taxon>Iridaceae</taxon>
        <taxon>Iridoideae</taxon>
        <taxon>Irideae</taxon>
        <taxon>Iris</taxon>
    </lineage>
</organism>
<comment type="caution">
    <text evidence="5">Lacks conserved residue(s) required for the propagation of feature annotation.</text>
</comment>
<reference evidence="8" key="1">
    <citation type="journal article" date="2023" name="GigaByte">
        <title>Genome assembly of the bearded iris, Iris pallida Lam.</title>
        <authorList>
            <person name="Bruccoleri R.E."/>
            <person name="Oakeley E.J."/>
            <person name="Faust A.M.E."/>
            <person name="Altorfer M."/>
            <person name="Dessus-Babus S."/>
            <person name="Burckhardt D."/>
            <person name="Oertli M."/>
            <person name="Naumann U."/>
            <person name="Petersen F."/>
            <person name="Wong J."/>
        </authorList>
    </citation>
    <scope>NUCLEOTIDE SEQUENCE</scope>
    <source>
        <strain evidence="8">GSM-AAB239-AS_SAM_17_03QT</strain>
    </source>
</reference>
<dbReference type="InterPro" id="IPR014977">
    <property type="entry name" value="WRC_dom"/>
</dbReference>
<dbReference type="GO" id="GO:0046872">
    <property type="term" value="F:metal ion binding"/>
    <property type="evidence" value="ECO:0007669"/>
    <property type="project" value="UniProtKB-KW"/>
</dbReference>
<evidence type="ECO:0000259" key="7">
    <source>
        <dbReference type="PROSITE" id="PS51667"/>
    </source>
</evidence>
<dbReference type="EMBL" id="JANAVB010015000">
    <property type="protein sequence ID" value="KAJ6833416.1"/>
    <property type="molecule type" value="Genomic_DNA"/>
</dbReference>
<evidence type="ECO:0000256" key="3">
    <source>
        <dbReference type="ARBA" id="ARBA00022723"/>
    </source>
</evidence>
<name>A0AAX6GXE3_IRIPA</name>
<keyword evidence="4" id="KW-0539">Nucleus</keyword>
<evidence type="ECO:0000313" key="8">
    <source>
        <dbReference type="EMBL" id="KAJ6833416.1"/>
    </source>
</evidence>
<keyword evidence="3" id="KW-0479">Metal-binding</keyword>
<dbReference type="GO" id="GO:0000118">
    <property type="term" value="C:histone deacetylase complex"/>
    <property type="evidence" value="ECO:0007669"/>
    <property type="project" value="TreeGrafter"/>
</dbReference>
<dbReference type="Pfam" id="PF08879">
    <property type="entry name" value="WRC"/>
    <property type="match status" value="1"/>
</dbReference>
<comment type="subcellular location">
    <subcellularLocation>
        <location evidence="1">Nucleus</location>
    </subcellularLocation>
</comment>
<protein>
    <submittedName>
        <fullName evidence="8">Actin cytoskeleton-regulatory complex protein PAN1</fullName>
    </submittedName>
</protein>
<dbReference type="PANTHER" id="PTHR12549:SF42">
    <property type="entry name" value="LYSINE-SPECIFIC DEMETHYLASE JMJ28"/>
    <property type="match status" value="1"/>
</dbReference>
<dbReference type="PANTHER" id="PTHR12549">
    <property type="entry name" value="JMJC DOMAIN-CONTAINING HISTONE DEMETHYLATION PROTEIN"/>
    <property type="match status" value="1"/>
</dbReference>
<dbReference type="PROSITE" id="PS51667">
    <property type="entry name" value="WRC"/>
    <property type="match status" value="1"/>
</dbReference>
<evidence type="ECO:0000313" key="9">
    <source>
        <dbReference type="Proteomes" id="UP001140949"/>
    </source>
</evidence>
<accession>A0AAX6GXE3</accession>
<keyword evidence="9" id="KW-1185">Reference proteome</keyword>
<evidence type="ECO:0000256" key="5">
    <source>
        <dbReference type="PROSITE-ProRule" id="PRU01002"/>
    </source>
</evidence>
<comment type="similarity">
    <text evidence="2">Belongs to the JARID1 histone demethylase family.</text>
</comment>
<evidence type="ECO:0000256" key="6">
    <source>
        <dbReference type="SAM" id="MobiDB-lite"/>
    </source>
</evidence>
<comment type="caution">
    <text evidence="8">The sequence shown here is derived from an EMBL/GenBank/DDBJ whole genome shotgun (WGS) entry which is preliminary data.</text>
</comment>
<feature type="region of interest" description="Disordered" evidence="6">
    <location>
        <begin position="54"/>
        <end position="94"/>
    </location>
</feature>
<feature type="domain" description="WRC" evidence="7">
    <location>
        <begin position="15"/>
        <end position="61"/>
    </location>
</feature>
<evidence type="ECO:0000256" key="4">
    <source>
        <dbReference type="ARBA" id="ARBA00023242"/>
    </source>
</evidence>
<dbReference type="GO" id="GO:0003712">
    <property type="term" value="F:transcription coregulator activity"/>
    <property type="evidence" value="ECO:0007669"/>
    <property type="project" value="TreeGrafter"/>
</dbReference>
<sequence>MGRRRLLAGEGDDTPPDDLRCRRSDGRKWRCYRRVMPGVGYCEYHYLNIKSKSERRKLNRSSDKDDRKRKREVVMLADPDPDRSSDSTISDRRVPDQAAEELIRMAIKRRMERREKRMEKERGMEVRMDLPNGVMAISAGPVRVSSNAGEILDRKIGLRFDDDCLLRRCFRSKNVEPMPIGPVKKLPRVLGSSPGRICQGCSEKSCKTCMRRGDLDSELKMLPTQQLSWEQMSELEIEARNQGGNISGVRLQVAVYGHDEQVKCSNCGISIGNFHRSCSRCSYKLCLSCCREIRGGSLLSEVYKHVGKTPNGANSKFSKLHSSVLVEQGDKIRDDNVSCPTSEHAGCGDGILNMKYLLPSDCMQRSDT</sequence>
<dbReference type="Proteomes" id="UP001140949">
    <property type="component" value="Unassembled WGS sequence"/>
</dbReference>
<reference evidence="8" key="2">
    <citation type="submission" date="2023-04" db="EMBL/GenBank/DDBJ databases">
        <authorList>
            <person name="Bruccoleri R.E."/>
            <person name="Oakeley E.J."/>
            <person name="Faust A.-M."/>
            <person name="Dessus-Babus S."/>
            <person name="Altorfer M."/>
            <person name="Burckhardt D."/>
            <person name="Oertli M."/>
            <person name="Naumann U."/>
            <person name="Petersen F."/>
            <person name="Wong J."/>
        </authorList>
    </citation>
    <scope>NUCLEOTIDE SEQUENCE</scope>
    <source>
        <strain evidence="8">GSM-AAB239-AS_SAM_17_03QT</strain>
        <tissue evidence="8">Leaf</tissue>
    </source>
</reference>
<gene>
    <name evidence="8" type="ORF">M6B38_339830</name>
</gene>
<proteinExistence type="inferred from homology"/>
<evidence type="ECO:0000256" key="2">
    <source>
        <dbReference type="ARBA" id="ARBA00006801"/>
    </source>
</evidence>
<dbReference type="GO" id="GO:0006357">
    <property type="term" value="P:regulation of transcription by RNA polymerase II"/>
    <property type="evidence" value="ECO:0007669"/>
    <property type="project" value="TreeGrafter"/>
</dbReference>
<evidence type="ECO:0000256" key="1">
    <source>
        <dbReference type="ARBA" id="ARBA00004123"/>
    </source>
</evidence>
<feature type="compositionally biased region" description="Basic and acidic residues" evidence="6">
    <location>
        <begin position="80"/>
        <end position="94"/>
    </location>
</feature>
<dbReference type="GO" id="GO:0031490">
    <property type="term" value="F:chromatin DNA binding"/>
    <property type="evidence" value="ECO:0007669"/>
    <property type="project" value="TreeGrafter"/>
</dbReference>
<dbReference type="AlphaFoldDB" id="A0AAX6GXE3"/>
<dbReference type="InterPro" id="IPR045109">
    <property type="entry name" value="LSDs-like"/>
</dbReference>
<dbReference type="GO" id="GO:0000785">
    <property type="term" value="C:chromatin"/>
    <property type="evidence" value="ECO:0007669"/>
    <property type="project" value="TreeGrafter"/>
</dbReference>